<evidence type="ECO:0000256" key="1">
    <source>
        <dbReference type="SAM" id="MobiDB-lite"/>
    </source>
</evidence>
<feature type="compositionally biased region" description="Basic and acidic residues" evidence="1">
    <location>
        <begin position="550"/>
        <end position="568"/>
    </location>
</feature>
<dbReference type="Proteomes" id="UP001296104">
    <property type="component" value="Unassembled WGS sequence"/>
</dbReference>
<protein>
    <recommendedName>
        <fullName evidence="4">Pentatricopeptide repeat protein</fullName>
    </recommendedName>
</protein>
<dbReference type="AlphaFoldDB" id="A0AAI8Z0V8"/>
<sequence>MQTLWTRVAQAGCRCPQCLASAPGTLARRSTTSAGRRPQYWTSSTLWYSGIFAAAATLDAKQKVQRREKWDQAIAEIKEELGHQDEQPTEQEAVKAKRIVKSQQVFEGEEAIRELEANLDSGRARELRPRWPTNTGAPLDERFLAPQSIYAPDSHKVKASSRRYNYRKMEFIMNRSDWLQLNIMDTIRRSEMIEEAADAVPPEYAALIRMPRPFILRSIFRKNEDYDRIVRTADEDCSPSQPIPSRGERLCSYHQDDQGHFRNVVSELNSTLRYLFERATSGTLLMPALLAKIAFNLQCSTAPPDLDTYNTLLVGFFNLSEHELFENTVHAMKGSHMRPNEVTLAAVLGYNTTIGDFENFRHWVALMRGSVKSKPRAWSSLDQEYRLGLMEARPDIMITDDNHTRLVRDEASGRVIQRPHASPIVFGALVKGILKFSGFDVALGIVHSMAEEGWGLCMKGMAPLLHDCALRGDWAAGLSVWKQLQALKTKSRERVGRQWSEEKVPPTAFADMLKLTSSCRQREIFDDVLQQAEQTHPYNMDQILYWATSPDDRPERMELPRARGERPASDPGQGHANSPYLDPNYEEKEVSVESQSRSDVNVAFPQLVEGRDSDSRLKIRYGGVLPLKSSTTTRIESGV</sequence>
<organism evidence="2 3">
    <name type="scientific">Lecanosticta acicola</name>
    <dbReference type="NCBI Taxonomy" id="111012"/>
    <lineage>
        <taxon>Eukaryota</taxon>
        <taxon>Fungi</taxon>
        <taxon>Dikarya</taxon>
        <taxon>Ascomycota</taxon>
        <taxon>Pezizomycotina</taxon>
        <taxon>Dothideomycetes</taxon>
        <taxon>Dothideomycetidae</taxon>
        <taxon>Mycosphaerellales</taxon>
        <taxon>Mycosphaerellaceae</taxon>
        <taxon>Lecanosticta</taxon>
    </lineage>
</organism>
<reference evidence="2" key="1">
    <citation type="submission" date="2023-11" db="EMBL/GenBank/DDBJ databases">
        <authorList>
            <person name="Alioto T."/>
            <person name="Alioto T."/>
            <person name="Gomez Garrido J."/>
        </authorList>
    </citation>
    <scope>NUCLEOTIDE SEQUENCE</scope>
</reference>
<evidence type="ECO:0000313" key="2">
    <source>
        <dbReference type="EMBL" id="CAK4030421.1"/>
    </source>
</evidence>
<accession>A0AAI8Z0V8</accession>
<keyword evidence="3" id="KW-1185">Reference proteome</keyword>
<comment type="caution">
    <text evidence="2">The sequence shown here is derived from an EMBL/GenBank/DDBJ whole genome shotgun (WGS) entry which is preliminary data.</text>
</comment>
<evidence type="ECO:0008006" key="4">
    <source>
        <dbReference type="Google" id="ProtNLM"/>
    </source>
</evidence>
<dbReference type="InterPro" id="IPR011990">
    <property type="entry name" value="TPR-like_helical_dom_sf"/>
</dbReference>
<proteinExistence type="predicted"/>
<gene>
    <name evidence="2" type="ORF">LECACI_7A005579</name>
</gene>
<dbReference type="Gene3D" id="1.25.40.10">
    <property type="entry name" value="Tetratricopeptide repeat domain"/>
    <property type="match status" value="1"/>
</dbReference>
<name>A0AAI8Z0V8_9PEZI</name>
<feature type="region of interest" description="Disordered" evidence="1">
    <location>
        <begin position="549"/>
        <end position="599"/>
    </location>
</feature>
<evidence type="ECO:0000313" key="3">
    <source>
        <dbReference type="Proteomes" id="UP001296104"/>
    </source>
</evidence>
<dbReference type="EMBL" id="CAVMBE010000036">
    <property type="protein sequence ID" value="CAK4030421.1"/>
    <property type="molecule type" value="Genomic_DNA"/>
</dbReference>